<dbReference type="Gene3D" id="2.60.120.780">
    <property type="entry name" value="PINIT domain"/>
    <property type="match status" value="1"/>
</dbReference>
<evidence type="ECO:0000259" key="10">
    <source>
        <dbReference type="PROSITE" id="PS51044"/>
    </source>
</evidence>
<dbReference type="GO" id="GO:0008270">
    <property type="term" value="F:zinc ion binding"/>
    <property type="evidence" value="ECO:0007669"/>
    <property type="project" value="UniProtKB-KW"/>
</dbReference>
<evidence type="ECO:0000256" key="7">
    <source>
        <dbReference type="ARBA" id="ARBA00022833"/>
    </source>
</evidence>
<feature type="region of interest" description="Disordered" evidence="9">
    <location>
        <begin position="716"/>
        <end position="739"/>
    </location>
</feature>
<evidence type="ECO:0000313" key="13">
    <source>
        <dbReference type="WBParaSite" id="Csp11.Scaffold501.g2298.t1"/>
    </source>
</evidence>
<dbReference type="InterPro" id="IPR004181">
    <property type="entry name" value="Znf_MIZ"/>
</dbReference>
<comment type="pathway">
    <text evidence="1">Protein modification; protein sumoylation.</text>
</comment>
<protein>
    <submittedName>
        <fullName evidence="13">E3 SUMO-protein ligase gei-17</fullName>
    </submittedName>
</protein>
<keyword evidence="3" id="KW-0808">Transferase</keyword>
<dbReference type="GO" id="GO:0016925">
    <property type="term" value="P:protein sumoylation"/>
    <property type="evidence" value="ECO:0007669"/>
    <property type="project" value="UniProtKB-UniPathway"/>
</dbReference>
<dbReference type="GO" id="GO:0003712">
    <property type="term" value="F:transcription coregulator activity"/>
    <property type="evidence" value="ECO:0007669"/>
    <property type="project" value="TreeGrafter"/>
</dbReference>
<feature type="region of interest" description="Disordered" evidence="9">
    <location>
        <begin position="95"/>
        <end position="118"/>
    </location>
</feature>
<dbReference type="AlphaFoldDB" id="A0A1I7T4F9"/>
<evidence type="ECO:0000256" key="3">
    <source>
        <dbReference type="ARBA" id="ARBA00022679"/>
    </source>
</evidence>
<dbReference type="WBParaSite" id="Csp11.Scaffold501.g2298.t1">
    <property type="protein sequence ID" value="Csp11.Scaffold501.g2298.t1"/>
    <property type="gene ID" value="Csp11.Scaffold501.g2298"/>
</dbReference>
<dbReference type="PANTHER" id="PTHR10782">
    <property type="entry name" value="ZINC FINGER MIZ DOMAIN-CONTAINING PROTEIN"/>
    <property type="match status" value="1"/>
</dbReference>
<comment type="similarity">
    <text evidence="2">Belongs to the PIAS family.</text>
</comment>
<dbReference type="InterPro" id="IPR013083">
    <property type="entry name" value="Znf_RING/FYVE/PHD"/>
</dbReference>
<reference evidence="13" key="1">
    <citation type="submission" date="2016-11" db="UniProtKB">
        <authorList>
            <consortium name="WormBaseParasite"/>
        </authorList>
    </citation>
    <scope>IDENTIFICATION</scope>
</reference>
<keyword evidence="5 8" id="KW-0863">Zinc-finger</keyword>
<keyword evidence="7" id="KW-0862">Zinc</keyword>
<evidence type="ECO:0000256" key="5">
    <source>
        <dbReference type="ARBA" id="ARBA00022771"/>
    </source>
</evidence>
<accession>A0A1I7T4F9</accession>
<dbReference type="CDD" id="cd16650">
    <property type="entry name" value="SP-RING_PIAS-like"/>
    <property type="match status" value="1"/>
</dbReference>
<feature type="compositionally biased region" description="Low complexity" evidence="9">
    <location>
        <begin position="604"/>
        <end position="617"/>
    </location>
</feature>
<keyword evidence="4" id="KW-0479">Metal-binding</keyword>
<evidence type="ECO:0000256" key="9">
    <source>
        <dbReference type="SAM" id="MobiDB-lite"/>
    </source>
</evidence>
<proteinExistence type="inferred from homology"/>
<evidence type="ECO:0000256" key="4">
    <source>
        <dbReference type="ARBA" id="ARBA00022723"/>
    </source>
</evidence>
<dbReference type="GO" id="GO:0061665">
    <property type="term" value="F:SUMO ligase activity"/>
    <property type="evidence" value="ECO:0007669"/>
    <property type="project" value="TreeGrafter"/>
</dbReference>
<feature type="compositionally biased region" description="Low complexity" evidence="9">
    <location>
        <begin position="571"/>
        <end position="584"/>
    </location>
</feature>
<dbReference type="FunFam" id="2.60.120.780:FF:000007">
    <property type="entry name" value="E3 SUMO-protein ligase gei-17"/>
    <property type="match status" value="1"/>
</dbReference>
<dbReference type="Gene3D" id="3.30.40.10">
    <property type="entry name" value="Zinc/RING finger domain, C3HC4 (zinc finger)"/>
    <property type="match status" value="1"/>
</dbReference>
<evidence type="ECO:0000256" key="8">
    <source>
        <dbReference type="PROSITE-ProRule" id="PRU00452"/>
    </source>
</evidence>
<keyword evidence="6" id="KW-0833">Ubl conjugation pathway</keyword>
<evidence type="ECO:0000313" key="12">
    <source>
        <dbReference type="Proteomes" id="UP000095282"/>
    </source>
</evidence>
<feature type="compositionally biased region" description="Low complexity" evidence="9">
    <location>
        <begin position="96"/>
        <end position="107"/>
    </location>
</feature>
<dbReference type="PROSITE" id="PS51044">
    <property type="entry name" value="ZF_SP_RING"/>
    <property type="match status" value="1"/>
</dbReference>
<dbReference type="eggNOG" id="KOG2169">
    <property type="taxonomic scope" value="Eukaryota"/>
</dbReference>
<dbReference type="UniPathway" id="UPA00886"/>
<dbReference type="STRING" id="1561998.A0A1I7T4F9"/>
<feature type="region of interest" description="Disordered" evidence="9">
    <location>
        <begin position="453"/>
        <end position="485"/>
    </location>
</feature>
<dbReference type="GO" id="GO:0000785">
    <property type="term" value="C:chromatin"/>
    <property type="evidence" value="ECO:0007669"/>
    <property type="project" value="TreeGrafter"/>
</dbReference>
<dbReference type="GO" id="GO:0006357">
    <property type="term" value="P:regulation of transcription by RNA polymerase II"/>
    <property type="evidence" value="ECO:0007669"/>
    <property type="project" value="TreeGrafter"/>
</dbReference>
<dbReference type="PANTHER" id="PTHR10782:SF94">
    <property type="entry name" value="SUPPRESSOR OF VARIEGATION 2-10, ISOFORM I"/>
    <property type="match status" value="1"/>
</dbReference>
<feature type="compositionally biased region" description="Polar residues" evidence="9">
    <location>
        <begin position="464"/>
        <end position="477"/>
    </location>
</feature>
<evidence type="ECO:0000259" key="11">
    <source>
        <dbReference type="PROSITE" id="PS51466"/>
    </source>
</evidence>
<dbReference type="InterPro" id="IPR038654">
    <property type="entry name" value="PINIT_sf"/>
</dbReference>
<feature type="region of interest" description="Disordered" evidence="9">
    <location>
        <begin position="514"/>
        <end position="620"/>
    </location>
</feature>
<dbReference type="PROSITE" id="PS51466">
    <property type="entry name" value="PINIT"/>
    <property type="match status" value="1"/>
</dbReference>
<feature type="domain" description="PINIT" evidence="11">
    <location>
        <begin position="152"/>
        <end position="315"/>
    </location>
</feature>
<evidence type="ECO:0000256" key="1">
    <source>
        <dbReference type="ARBA" id="ARBA00004718"/>
    </source>
</evidence>
<feature type="compositionally biased region" description="Polar residues" evidence="9">
    <location>
        <begin position="560"/>
        <end position="570"/>
    </location>
</feature>
<dbReference type="Proteomes" id="UP000095282">
    <property type="component" value="Unplaced"/>
</dbReference>
<feature type="domain" description="SP-RING-type" evidence="10">
    <location>
        <begin position="348"/>
        <end position="433"/>
    </location>
</feature>
<feature type="compositionally biased region" description="Polar residues" evidence="9">
    <location>
        <begin position="108"/>
        <end position="118"/>
    </location>
</feature>
<dbReference type="Pfam" id="PF02891">
    <property type="entry name" value="zf-MIZ"/>
    <property type="match status" value="1"/>
</dbReference>
<evidence type="ECO:0000256" key="2">
    <source>
        <dbReference type="ARBA" id="ARBA00005383"/>
    </source>
</evidence>
<dbReference type="InterPro" id="IPR023321">
    <property type="entry name" value="PINIT"/>
</dbReference>
<name>A0A1I7T4F9_9PELO</name>
<organism evidence="12 13">
    <name type="scientific">Caenorhabditis tropicalis</name>
    <dbReference type="NCBI Taxonomy" id="1561998"/>
    <lineage>
        <taxon>Eukaryota</taxon>
        <taxon>Metazoa</taxon>
        <taxon>Ecdysozoa</taxon>
        <taxon>Nematoda</taxon>
        <taxon>Chromadorea</taxon>
        <taxon>Rhabditida</taxon>
        <taxon>Rhabditina</taxon>
        <taxon>Rhabditomorpha</taxon>
        <taxon>Rhabditoidea</taxon>
        <taxon>Rhabditidae</taxon>
        <taxon>Peloderinae</taxon>
        <taxon>Caenorhabditis</taxon>
    </lineage>
</organism>
<sequence length="739" mass="83437">MRLSMLGGSTTYPLPMDNGLSNEQNQIACQAIHSLKVHELSAIAAQLGVRKPRGSKNEQQKCLLDSLYDVRYAQNIYQMAVQYNSMAEALRLTNSKMPPQKNQMQQKRATTSQNRHQPYSKNALNNQVPNNHYQQHHQNMIPQLMQIPQQMHQSMTSIKYHADRFVPIELPFYDVITTILEPVELHAFNGSTKQSKQLSFHFPITQDQVNKISYRPEAPLPRYEIQLRFFNLSETCTSFKDDFPLNCHARVDDAIVQLPNIIPTNKPNAEPKRPSRPVNITPCLNRYKPRDHSLFVEWLADRRVWAAGIYFVYRVNSDMLFNRLETNANKHRAIELTRQEIIKKLSGGEDDIAMDQLKTSLLDPLSKVRMKTPVRCQDCTHLQCFDLMSYLMMNERKPTWQCPVCSGNCPYNRLIVEDYFLDMLAKVDGNTTEVELKKDGSYDVIKEEADVCLSDDDDEEDVKSFTNGAATSSNGAVTENGGKKKKLPVADDDIITLSDDDDVDLNRGIQNSLSDIYSSDKTESTDSSQKSPPRKKGKDEGIEIITLDDSPPRPIASAMRQVSQQNLVPCSSSSANGSVQSSNNQPQNIKTALENIGGNNSARSSHSSQPSPSMQQQVTPHSMAFHQSSYMNVGQSSGPQTPTSQYGYSTMMQQHYTMGNGLIGRNNQMVHMSQHPQQPPQQMMSPQYFNQQQMPNGNNIATRLVSDLHNASQFVSPPLRFVDNPPPGVTIRNPRRPNQ</sequence>
<keyword evidence="12" id="KW-1185">Reference proteome</keyword>
<evidence type="ECO:0000256" key="6">
    <source>
        <dbReference type="ARBA" id="ARBA00022786"/>
    </source>
</evidence>
<dbReference type="Pfam" id="PF14324">
    <property type="entry name" value="PINIT"/>
    <property type="match status" value="1"/>
</dbReference>